<gene>
    <name evidence="5" type="ORF">CUN49_02430</name>
    <name evidence="6" type="ORF">CUN50_03015</name>
</gene>
<feature type="repeat" description="TPR" evidence="3">
    <location>
        <begin position="180"/>
        <end position="213"/>
    </location>
</feature>
<reference evidence="7 8" key="1">
    <citation type="submission" date="2017-11" db="EMBL/GenBank/DDBJ databases">
        <title>Evolution of Phototrophy in the Chloroflexi Phylum Driven by Horizontal Gene Transfer.</title>
        <authorList>
            <person name="Ward L.M."/>
            <person name="Hemp J."/>
            <person name="Shih P.M."/>
            <person name="Mcglynn S.E."/>
            <person name="Fischer W."/>
        </authorList>
    </citation>
    <scope>NUCLEOTIDE SEQUENCE [LARGE SCALE GENOMIC DNA]</scope>
    <source>
        <strain evidence="6">CP1_1M</strain>
        <strain evidence="5">JP3_13</strain>
    </source>
</reference>
<evidence type="ECO:0000313" key="6">
    <source>
        <dbReference type="EMBL" id="PJF42723.1"/>
    </source>
</evidence>
<dbReference type="Proteomes" id="UP000229681">
    <property type="component" value="Unassembled WGS sequence"/>
</dbReference>
<dbReference type="InterPro" id="IPR013105">
    <property type="entry name" value="TPR_2"/>
</dbReference>
<feature type="repeat" description="TPR" evidence="3">
    <location>
        <begin position="289"/>
        <end position="322"/>
    </location>
</feature>
<accession>A0A2M8PYW2</accession>
<organism evidence="6 7">
    <name type="scientific">Candidatus Thermofonsia Clade 1 bacterium</name>
    <dbReference type="NCBI Taxonomy" id="2364210"/>
    <lineage>
        <taxon>Bacteria</taxon>
        <taxon>Bacillati</taxon>
        <taxon>Chloroflexota</taxon>
        <taxon>Candidatus Thermofontia</taxon>
        <taxon>Candidatus Thermofonsia Clade 1</taxon>
    </lineage>
</organism>
<evidence type="ECO:0000313" key="8">
    <source>
        <dbReference type="Proteomes" id="UP000229681"/>
    </source>
</evidence>
<dbReference type="EMBL" id="PGTL01000010">
    <property type="protein sequence ID" value="PJF42723.1"/>
    <property type="molecule type" value="Genomic_DNA"/>
</dbReference>
<dbReference type="PROSITE" id="PS50293">
    <property type="entry name" value="TPR_REGION"/>
    <property type="match status" value="1"/>
</dbReference>
<sequence>MPRDYYIRRHQSALGKGLLFRERRRRRTALLLALVIVALIGTGIVFWQLSAIQPVVLAAFGIVQTPTPTALEAARQGDLAFWRGNLNAAIEHYTHAARLAPTNVDIVYELARMHIYRSFDDERNWPDRESALAYANQLVEANPRHGRAFAIQCYALVRLARSEEAAQACNRAITLLPEDANAHAYLALAYYDLARYDVAFEAAQRALQLDPNHLEGNTAYAFLLAASRRADQAIDHFKRAAAYNPRLEFPYFNLAAQALATGLQRGDQALNLLAINAYDTVLGMNRRSVKAYTSLCRAYFAIGERNLARDHCRTAVDIDPSYTTAWRWLGEVHYRLMEYEQAVEAFDTCRSLDAQVPAPVRQTECWSYGGLAYLSLGDCARAMPIFNDVLAWTTSQRAVELVNKGVAICNQRTGS</sequence>
<evidence type="ECO:0000256" key="3">
    <source>
        <dbReference type="PROSITE-ProRule" id="PRU00339"/>
    </source>
</evidence>
<evidence type="ECO:0000256" key="1">
    <source>
        <dbReference type="ARBA" id="ARBA00022737"/>
    </source>
</evidence>
<name>A0A2M8PYW2_9CHLR</name>
<comment type="caution">
    <text evidence="6">The sequence shown here is derived from an EMBL/GenBank/DDBJ whole genome shotgun (WGS) entry which is preliminary data.</text>
</comment>
<feature type="repeat" description="TPR" evidence="3">
    <location>
        <begin position="323"/>
        <end position="356"/>
    </location>
</feature>
<keyword evidence="2 3" id="KW-0802">TPR repeat</keyword>
<evidence type="ECO:0000313" key="7">
    <source>
        <dbReference type="Proteomes" id="UP000228947"/>
    </source>
</evidence>
<dbReference type="Pfam" id="PF13432">
    <property type="entry name" value="TPR_16"/>
    <property type="match status" value="1"/>
</dbReference>
<dbReference type="EMBL" id="PGTM01000018">
    <property type="protein sequence ID" value="PJF37026.1"/>
    <property type="molecule type" value="Genomic_DNA"/>
</dbReference>
<dbReference type="InterPro" id="IPR019734">
    <property type="entry name" value="TPR_rpt"/>
</dbReference>
<proteinExistence type="predicted"/>
<evidence type="ECO:0000256" key="2">
    <source>
        <dbReference type="ARBA" id="ARBA00022803"/>
    </source>
</evidence>
<keyword evidence="4" id="KW-0812">Transmembrane</keyword>
<dbReference type="SMART" id="SM00028">
    <property type="entry name" value="TPR"/>
    <property type="match status" value="6"/>
</dbReference>
<keyword evidence="4" id="KW-0472">Membrane</keyword>
<dbReference type="Gene3D" id="1.25.40.10">
    <property type="entry name" value="Tetratricopeptide repeat domain"/>
    <property type="match status" value="2"/>
</dbReference>
<dbReference type="Proteomes" id="UP000228947">
    <property type="component" value="Unassembled WGS sequence"/>
</dbReference>
<evidence type="ECO:0000313" key="5">
    <source>
        <dbReference type="EMBL" id="PJF37026.1"/>
    </source>
</evidence>
<protein>
    <submittedName>
        <fullName evidence="6">Uncharacterized protein</fullName>
    </submittedName>
</protein>
<evidence type="ECO:0000256" key="4">
    <source>
        <dbReference type="SAM" id="Phobius"/>
    </source>
</evidence>
<dbReference type="PANTHER" id="PTHR12558:SF33">
    <property type="entry name" value="BLL7664 PROTEIN"/>
    <property type="match status" value="1"/>
</dbReference>
<dbReference type="Pfam" id="PF07719">
    <property type="entry name" value="TPR_2"/>
    <property type="match status" value="1"/>
</dbReference>
<keyword evidence="1" id="KW-0677">Repeat</keyword>
<keyword evidence="4" id="KW-1133">Transmembrane helix</keyword>
<dbReference type="InterPro" id="IPR011990">
    <property type="entry name" value="TPR-like_helical_dom_sf"/>
</dbReference>
<dbReference type="PANTHER" id="PTHR12558">
    <property type="entry name" value="CELL DIVISION CYCLE 16,23,27"/>
    <property type="match status" value="1"/>
</dbReference>
<dbReference type="AlphaFoldDB" id="A0A2M8PYW2"/>
<dbReference type="PROSITE" id="PS50005">
    <property type="entry name" value="TPR"/>
    <property type="match status" value="3"/>
</dbReference>
<accession>A0A2M8PHK6</accession>
<dbReference type="SUPFAM" id="SSF48452">
    <property type="entry name" value="TPR-like"/>
    <property type="match status" value="1"/>
</dbReference>
<feature type="transmembrane region" description="Helical" evidence="4">
    <location>
        <begin position="29"/>
        <end position="49"/>
    </location>
</feature>